<accession>A0A9W8LP39</accession>
<feature type="compositionally biased region" description="Polar residues" evidence="2">
    <location>
        <begin position="200"/>
        <end position="221"/>
    </location>
</feature>
<dbReference type="Proteomes" id="UP001140094">
    <property type="component" value="Unassembled WGS sequence"/>
</dbReference>
<feature type="non-terminal residue" evidence="3">
    <location>
        <position position="692"/>
    </location>
</feature>
<feature type="compositionally biased region" description="Polar residues" evidence="2">
    <location>
        <begin position="248"/>
        <end position="259"/>
    </location>
</feature>
<evidence type="ECO:0000256" key="2">
    <source>
        <dbReference type="SAM" id="MobiDB-lite"/>
    </source>
</evidence>
<proteinExistence type="predicted"/>
<reference evidence="3" key="1">
    <citation type="submission" date="2022-07" db="EMBL/GenBank/DDBJ databases">
        <title>Phylogenomic reconstructions and comparative analyses of Kickxellomycotina fungi.</title>
        <authorList>
            <person name="Reynolds N.K."/>
            <person name="Stajich J.E."/>
            <person name="Barry K."/>
            <person name="Grigoriev I.V."/>
            <person name="Crous P."/>
            <person name="Smith M.E."/>
        </authorList>
    </citation>
    <scope>NUCLEOTIDE SEQUENCE</scope>
    <source>
        <strain evidence="3">NRRL 1565</strain>
    </source>
</reference>
<dbReference type="EMBL" id="JANBUO010002306">
    <property type="protein sequence ID" value="KAJ2795088.1"/>
    <property type="molecule type" value="Genomic_DNA"/>
</dbReference>
<sequence length="692" mass="75826">MYSHKGQHTSRTGTGAANPPLPRAQRVAPSAPTRGQFTFGATPERGSIINTAVPSRDQAADRPIAHMRARRYALQQQQPQDIPDGRSSSKTPQAASPNEIRRGMRRTRSIETSQSPEQTERQVEGVSGTGFSRRVPQRIGVSGRQQSEPAILAGQPPARRLRTTPSSENLLPKPRRAVARPNVNTPTLAPRALPPRHPNASVQHGRTPLRGSSGSRAQPQTMRAGFAGSNAGNTAVTASPAAPRSWTRRTPASPGNTDVANVGPHATQIPYPPMAAQVMNELDAPTGLIMESYREKSRDLALEREANDTLLGEITKMANLIETSNQDLEQQRAVAAEAEERAERSQRALEEQRAENENLQKRITALMTVVKAQSERHCAAGLTPPSPVSGQSEVGNGANQLVGNDDAGAGQDPTIGENWRDHCENMNSAIRAAYDACDKAGMLGTGDEEAQRDRRIVEEYLTSHTGAVGNLRERSLPDTAGAGDSSFRAQPSSHNNEGASIRIQPTASLTNERVRRRRSNLVFAPFIRPSGSARARTSSHGRTSRFGEEPYEFDPHDLLDGDDDFEEVFNCERCEQLLESLHLLELDNDYYREANDKLRSNLADVTSSHNAMVHAFQCERQRLKDIRLQKLTDAVNVAARNRAILETQQRADLEMDSGQMSQRVDSAAHLNGELQADGDESLSQRFDRLLRI</sequence>
<feature type="region of interest" description="Disordered" evidence="2">
    <location>
        <begin position="73"/>
        <end position="263"/>
    </location>
</feature>
<feature type="region of interest" description="Disordered" evidence="2">
    <location>
        <begin position="468"/>
        <end position="514"/>
    </location>
</feature>
<feature type="compositionally biased region" description="Polar residues" evidence="2">
    <location>
        <begin position="487"/>
        <end position="511"/>
    </location>
</feature>
<feature type="compositionally biased region" description="Polar residues" evidence="2">
    <location>
        <begin position="74"/>
        <end position="96"/>
    </location>
</feature>
<dbReference type="OrthoDB" id="5561196at2759"/>
<feature type="region of interest" description="Disordered" evidence="2">
    <location>
        <begin position="531"/>
        <end position="552"/>
    </location>
</feature>
<name>A0A9W8LP39_9FUNG</name>
<comment type="caution">
    <text evidence="3">The sequence shown here is derived from an EMBL/GenBank/DDBJ whole genome shotgun (WGS) entry which is preliminary data.</text>
</comment>
<protein>
    <submittedName>
        <fullName evidence="3">Uncharacterized protein</fullName>
    </submittedName>
</protein>
<evidence type="ECO:0000313" key="3">
    <source>
        <dbReference type="EMBL" id="KAJ2795088.1"/>
    </source>
</evidence>
<feature type="region of interest" description="Disordered" evidence="2">
    <location>
        <begin position="1"/>
        <end position="59"/>
    </location>
</feature>
<evidence type="ECO:0000256" key="1">
    <source>
        <dbReference type="SAM" id="Coils"/>
    </source>
</evidence>
<keyword evidence="4" id="KW-1185">Reference proteome</keyword>
<gene>
    <name evidence="3" type="ORF">H4R20_005997</name>
</gene>
<organism evidence="3 4">
    <name type="scientific">Coemansia guatemalensis</name>
    <dbReference type="NCBI Taxonomy" id="2761395"/>
    <lineage>
        <taxon>Eukaryota</taxon>
        <taxon>Fungi</taxon>
        <taxon>Fungi incertae sedis</taxon>
        <taxon>Zoopagomycota</taxon>
        <taxon>Kickxellomycotina</taxon>
        <taxon>Kickxellomycetes</taxon>
        <taxon>Kickxellales</taxon>
        <taxon>Kickxellaceae</taxon>
        <taxon>Coemansia</taxon>
    </lineage>
</organism>
<dbReference type="AlphaFoldDB" id="A0A9W8LP39"/>
<feature type="coiled-coil region" evidence="1">
    <location>
        <begin position="321"/>
        <end position="369"/>
    </location>
</feature>
<evidence type="ECO:0000313" key="4">
    <source>
        <dbReference type="Proteomes" id="UP001140094"/>
    </source>
</evidence>
<keyword evidence="1" id="KW-0175">Coiled coil</keyword>